<sequence length="503" mass="55973">MCHSFHAAKTVSFEEIPTDIHLLIFQHLSVPDVLSLKQTCRALHVLGSSDYLWHQIARAFSIPLDIPFAADTTLIPAHELQRSIVNASRLEHNWRQPAPLIKRCAAVVYGTSSAAIDEMQLLPGARWLFTAQRKRRRTGPHMTIVNVWTLPQDGKAAYHAGSVDIAGQYKQFSVAFNSTGDAATLAISTYAAEQSDQSVLRIYDVPLLDRSKADFREHRLMKAFSKPADAMGIIHELTVDEDMVAAIFVNFDVDFPGHSYQIFVVNTTTWAQKVIHPKFSEPLNRLSLKLSSGKITLVGATTDAIVVRVLHLPGCVTGKYSDRPLERHPSLERVELAEGLGYLAALTISSGHNPIDSDTLIFHTANIPVSISLLFFDLLDTTSGHAHLVRLVSTADDVSGSRHRCQDKQFPFPVDTSVKLVRIGRTGRRAVWIEQNWDKDELRIMRSHFPEEDIGASNVGVLLPNDPAFPFTPRMCQSMAFDEAAGRLCLGLFNGDIWVLHFN</sequence>
<dbReference type="Proteomes" id="UP000814140">
    <property type="component" value="Unassembled WGS sequence"/>
</dbReference>
<reference evidence="1" key="2">
    <citation type="journal article" date="2022" name="New Phytol.">
        <title>Evolutionary transition to the ectomycorrhizal habit in the genomes of a hyperdiverse lineage of mushroom-forming fungi.</title>
        <authorList>
            <person name="Looney B."/>
            <person name="Miyauchi S."/>
            <person name="Morin E."/>
            <person name="Drula E."/>
            <person name="Courty P.E."/>
            <person name="Kohler A."/>
            <person name="Kuo A."/>
            <person name="LaButti K."/>
            <person name="Pangilinan J."/>
            <person name="Lipzen A."/>
            <person name="Riley R."/>
            <person name="Andreopoulos W."/>
            <person name="He G."/>
            <person name="Johnson J."/>
            <person name="Nolan M."/>
            <person name="Tritt A."/>
            <person name="Barry K.W."/>
            <person name="Grigoriev I.V."/>
            <person name="Nagy L.G."/>
            <person name="Hibbett D."/>
            <person name="Henrissat B."/>
            <person name="Matheny P.B."/>
            <person name="Labbe J."/>
            <person name="Martin F.M."/>
        </authorList>
    </citation>
    <scope>NUCLEOTIDE SEQUENCE</scope>
    <source>
        <strain evidence="1">HHB10654</strain>
    </source>
</reference>
<comment type="caution">
    <text evidence="1">The sequence shown here is derived from an EMBL/GenBank/DDBJ whole genome shotgun (WGS) entry which is preliminary data.</text>
</comment>
<protein>
    <submittedName>
        <fullName evidence="1">Uncharacterized protein</fullName>
    </submittedName>
</protein>
<evidence type="ECO:0000313" key="2">
    <source>
        <dbReference type="Proteomes" id="UP000814140"/>
    </source>
</evidence>
<dbReference type="EMBL" id="MU277190">
    <property type="protein sequence ID" value="KAI0067465.1"/>
    <property type="molecule type" value="Genomic_DNA"/>
</dbReference>
<evidence type="ECO:0000313" key="1">
    <source>
        <dbReference type="EMBL" id="KAI0067465.1"/>
    </source>
</evidence>
<reference evidence="1" key="1">
    <citation type="submission" date="2021-03" db="EMBL/GenBank/DDBJ databases">
        <authorList>
            <consortium name="DOE Joint Genome Institute"/>
            <person name="Ahrendt S."/>
            <person name="Looney B.P."/>
            <person name="Miyauchi S."/>
            <person name="Morin E."/>
            <person name="Drula E."/>
            <person name="Courty P.E."/>
            <person name="Chicoki N."/>
            <person name="Fauchery L."/>
            <person name="Kohler A."/>
            <person name="Kuo A."/>
            <person name="Labutti K."/>
            <person name="Pangilinan J."/>
            <person name="Lipzen A."/>
            <person name="Riley R."/>
            <person name="Andreopoulos W."/>
            <person name="He G."/>
            <person name="Johnson J."/>
            <person name="Barry K.W."/>
            <person name="Grigoriev I.V."/>
            <person name="Nagy L."/>
            <person name="Hibbett D."/>
            <person name="Henrissat B."/>
            <person name="Matheny P.B."/>
            <person name="Labbe J."/>
            <person name="Martin F."/>
        </authorList>
    </citation>
    <scope>NUCLEOTIDE SEQUENCE</scope>
    <source>
        <strain evidence="1">HHB10654</strain>
    </source>
</reference>
<proteinExistence type="predicted"/>
<name>A0ACB8TGE7_9AGAM</name>
<keyword evidence="2" id="KW-1185">Reference proteome</keyword>
<gene>
    <name evidence="1" type="ORF">BV25DRAFT_1106393</name>
</gene>
<organism evidence="1 2">
    <name type="scientific">Artomyces pyxidatus</name>
    <dbReference type="NCBI Taxonomy" id="48021"/>
    <lineage>
        <taxon>Eukaryota</taxon>
        <taxon>Fungi</taxon>
        <taxon>Dikarya</taxon>
        <taxon>Basidiomycota</taxon>
        <taxon>Agaricomycotina</taxon>
        <taxon>Agaricomycetes</taxon>
        <taxon>Russulales</taxon>
        <taxon>Auriscalpiaceae</taxon>
        <taxon>Artomyces</taxon>
    </lineage>
</organism>
<accession>A0ACB8TGE7</accession>